<protein>
    <submittedName>
        <fullName evidence="2">GGDEF domain-containing phosphodiesterase</fullName>
    </submittedName>
</protein>
<dbReference type="Proteomes" id="UP001210678">
    <property type="component" value="Unassembled WGS sequence"/>
</dbReference>
<dbReference type="PANTHER" id="PTHR33121:SF79">
    <property type="entry name" value="CYCLIC DI-GMP PHOSPHODIESTERASE PDED-RELATED"/>
    <property type="match status" value="1"/>
</dbReference>
<dbReference type="InterPro" id="IPR001633">
    <property type="entry name" value="EAL_dom"/>
</dbReference>
<dbReference type="InterPro" id="IPR050706">
    <property type="entry name" value="Cyclic-di-GMP_PDE-like"/>
</dbReference>
<dbReference type="PROSITE" id="PS51257">
    <property type="entry name" value="PROKAR_LIPOPROTEIN"/>
    <property type="match status" value="1"/>
</dbReference>
<dbReference type="SUPFAM" id="SSF141868">
    <property type="entry name" value="EAL domain-like"/>
    <property type="match status" value="1"/>
</dbReference>
<feature type="domain" description="EAL" evidence="1">
    <location>
        <begin position="82"/>
        <end position="337"/>
    </location>
</feature>
<dbReference type="InterPro" id="IPR046342">
    <property type="entry name" value="CBS_dom_sf"/>
</dbReference>
<sequence length="482" mass="54055">MQLKSLYEAIKELAAYLREELVSSVFATLSSCSIGVSVLGTDADTSTKLISHALQAMYDNYNESGNNINFYNNALHQKVSRRAGLEEIVRESIKNKTFMVYYQPIVSVSDWQVAKFEALCRFKDKNGDILNTQEMITITEDLGLISELDLCVAQQAIADRKRLSSYFNRQVEITINFSMNSEDSITKTFSKIFKMLRPYARDWPYITVELTESGYFDSEELAEGILYALRKKGIKVAIDDFGTGYSSFSYLKDGNFDLLKIDREFVRDISKNSPNFYIVKTIVALAHTLGVGVIAEGVETISEVTLLKTLNVDYIQGFLFSKPMPVDHTIPSIGYKKLIANINEVSPIRTNVKLVVPAPTVSNSDDLSVVKAIYETNKSNFVAVIDGKRCVGLIHKANYNLHVSPSVGTNIETTGDLRLLQKKTHQIMDSLLFRVNIKINHSELFEFIEQDQPFPWVVEDDKGAFIGLVTKTSALKTIALGS</sequence>
<dbReference type="Gene3D" id="3.10.580.10">
    <property type="entry name" value="CBS-domain"/>
    <property type="match status" value="1"/>
</dbReference>
<dbReference type="Pfam" id="PF00563">
    <property type="entry name" value="EAL"/>
    <property type="match status" value="1"/>
</dbReference>
<dbReference type="PROSITE" id="PS50883">
    <property type="entry name" value="EAL"/>
    <property type="match status" value="1"/>
</dbReference>
<dbReference type="CDD" id="cd01948">
    <property type="entry name" value="EAL"/>
    <property type="match status" value="1"/>
</dbReference>
<dbReference type="SMART" id="SM00052">
    <property type="entry name" value="EAL"/>
    <property type="match status" value="1"/>
</dbReference>
<organism evidence="2 3">
    <name type="scientific">Vibrio algarum</name>
    <dbReference type="NCBI Taxonomy" id="3020714"/>
    <lineage>
        <taxon>Bacteria</taxon>
        <taxon>Pseudomonadati</taxon>
        <taxon>Pseudomonadota</taxon>
        <taxon>Gammaproteobacteria</taxon>
        <taxon>Vibrionales</taxon>
        <taxon>Vibrionaceae</taxon>
        <taxon>Vibrio</taxon>
    </lineage>
</organism>
<gene>
    <name evidence="2" type="ORF">PGX00_10150</name>
</gene>
<evidence type="ECO:0000313" key="3">
    <source>
        <dbReference type="Proteomes" id="UP001210678"/>
    </source>
</evidence>
<comment type="caution">
    <text evidence="2">The sequence shown here is derived from an EMBL/GenBank/DDBJ whole genome shotgun (WGS) entry which is preliminary data.</text>
</comment>
<proteinExistence type="predicted"/>
<accession>A0ABT4YR69</accession>
<dbReference type="RefSeq" id="WP_272135826.1">
    <property type="nucleotide sequence ID" value="NZ_JAQLOI010000001.1"/>
</dbReference>
<dbReference type="EMBL" id="JAQLOI010000001">
    <property type="protein sequence ID" value="MDB1123985.1"/>
    <property type="molecule type" value="Genomic_DNA"/>
</dbReference>
<keyword evidence="3" id="KW-1185">Reference proteome</keyword>
<reference evidence="2 3" key="1">
    <citation type="submission" date="2023-01" db="EMBL/GenBank/DDBJ databases">
        <title>Vibrio sp. KJ40-1 sp.nov, isolated from marine algae.</title>
        <authorList>
            <person name="Butt M."/>
            <person name="Kim J.M.J."/>
            <person name="Jeon C.O.C."/>
        </authorList>
    </citation>
    <scope>NUCLEOTIDE SEQUENCE [LARGE SCALE GENOMIC DNA]</scope>
    <source>
        <strain evidence="2 3">KJ40-1</strain>
    </source>
</reference>
<dbReference type="InterPro" id="IPR043128">
    <property type="entry name" value="Rev_trsase/Diguanyl_cyclase"/>
</dbReference>
<dbReference type="Gene3D" id="3.20.20.450">
    <property type="entry name" value="EAL domain"/>
    <property type="match status" value="1"/>
</dbReference>
<dbReference type="Gene3D" id="3.30.70.270">
    <property type="match status" value="1"/>
</dbReference>
<dbReference type="PANTHER" id="PTHR33121">
    <property type="entry name" value="CYCLIC DI-GMP PHOSPHODIESTERASE PDEF"/>
    <property type="match status" value="1"/>
</dbReference>
<evidence type="ECO:0000259" key="1">
    <source>
        <dbReference type="PROSITE" id="PS50883"/>
    </source>
</evidence>
<evidence type="ECO:0000313" key="2">
    <source>
        <dbReference type="EMBL" id="MDB1123985.1"/>
    </source>
</evidence>
<name>A0ABT4YR69_9VIBR</name>
<dbReference type="SUPFAM" id="SSF54631">
    <property type="entry name" value="CBS-domain pair"/>
    <property type="match status" value="1"/>
</dbReference>
<dbReference type="InterPro" id="IPR035919">
    <property type="entry name" value="EAL_sf"/>
</dbReference>